<evidence type="ECO:0000256" key="2">
    <source>
        <dbReference type="ARBA" id="ARBA00012438"/>
    </source>
</evidence>
<dbReference type="InterPro" id="IPR011110">
    <property type="entry name" value="Reg_prop"/>
</dbReference>
<dbReference type="InterPro" id="IPR050482">
    <property type="entry name" value="Sensor_HK_TwoCompSys"/>
</dbReference>
<evidence type="ECO:0000313" key="9">
    <source>
        <dbReference type="EMBL" id="QCK16780.1"/>
    </source>
</evidence>
<evidence type="ECO:0000256" key="6">
    <source>
        <dbReference type="SAM" id="Phobius"/>
    </source>
</evidence>
<accession>A0A4D7JTD2</accession>
<dbReference type="RefSeq" id="WP_137092373.1">
    <property type="nucleotide sequence ID" value="NZ_CP028923.1"/>
</dbReference>
<evidence type="ECO:0000313" key="10">
    <source>
        <dbReference type="Proteomes" id="UP000298616"/>
    </source>
</evidence>
<feature type="domain" description="Histidine kinase/HSP90-like ATPase" evidence="7">
    <location>
        <begin position="900"/>
        <end position="988"/>
    </location>
</feature>
<feature type="transmembrane region" description="Helical" evidence="6">
    <location>
        <begin position="7"/>
        <end position="27"/>
    </location>
</feature>
<feature type="transmembrane region" description="Helical" evidence="6">
    <location>
        <begin position="750"/>
        <end position="769"/>
    </location>
</feature>
<proteinExistence type="predicted"/>
<keyword evidence="6" id="KW-1133">Transmembrane helix</keyword>
<dbReference type="InterPro" id="IPR003594">
    <property type="entry name" value="HATPase_dom"/>
</dbReference>
<keyword evidence="3" id="KW-0808">Transferase</keyword>
<organism evidence="9 10">
    <name type="scientific">Mangrovivirga cuniculi</name>
    <dbReference type="NCBI Taxonomy" id="2715131"/>
    <lineage>
        <taxon>Bacteria</taxon>
        <taxon>Pseudomonadati</taxon>
        <taxon>Bacteroidota</taxon>
        <taxon>Cytophagia</taxon>
        <taxon>Cytophagales</taxon>
        <taxon>Mangrovivirgaceae</taxon>
        <taxon>Mangrovivirga</taxon>
    </lineage>
</organism>
<dbReference type="InterPro" id="IPR011123">
    <property type="entry name" value="Y_Y_Y"/>
</dbReference>
<dbReference type="Gene3D" id="2.130.10.10">
    <property type="entry name" value="YVTN repeat-like/Quinoprotein amine dehydrogenase"/>
    <property type="match status" value="3"/>
</dbReference>
<evidence type="ECO:0000259" key="7">
    <source>
        <dbReference type="Pfam" id="PF02518"/>
    </source>
</evidence>
<keyword evidence="6" id="KW-0472">Membrane</keyword>
<dbReference type="GO" id="GO:0000160">
    <property type="term" value="P:phosphorelay signal transduction system"/>
    <property type="evidence" value="ECO:0007669"/>
    <property type="project" value="UniProtKB-KW"/>
</dbReference>
<dbReference type="Pfam" id="PF07494">
    <property type="entry name" value="Reg_prop"/>
    <property type="match status" value="1"/>
</dbReference>
<dbReference type="AlphaFoldDB" id="A0A4D7JTD2"/>
<dbReference type="SUPFAM" id="SSF55874">
    <property type="entry name" value="ATPase domain of HSP90 chaperone/DNA topoisomerase II/histidine kinase"/>
    <property type="match status" value="1"/>
</dbReference>
<dbReference type="Gene3D" id="3.30.565.10">
    <property type="entry name" value="Histidine kinase-like ATPase, C-terminal domain"/>
    <property type="match status" value="1"/>
</dbReference>
<dbReference type="EC" id="2.7.13.3" evidence="2"/>
<dbReference type="InterPro" id="IPR015943">
    <property type="entry name" value="WD40/YVTN_repeat-like_dom_sf"/>
</dbReference>
<dbReference type="SUPFAM" id="SSF50998">
    <property type="entry name" value="Quinoprotein alcohol dehydrogenase-like"/>
    <property type="match status" value="1"/>
</dbReference>
<dbReference type="KEGG" id="fpf:DCC35_19605"/>
<dbReference type="EMBL" id="CP028923">
    <property type="protein sequence ID" value="QCK16780.1"/>
    <property type="molecule type" value="Genomic_DNA"/>
</dbReference>
<name>A0A4D7JTD2_9BACT</name>
<comment type="catalytic activity">
    <reaction evidence="1">
        <text>ATP + protein L-histidine = ADP + protein N-phospho-L-histidine.</text>
        <dbReference type="EC" id="2.7.13.3"/>
    </reaction>
</comment>
<dbReference type="PANTHER" id="PTHR24421:SF10">
    <property type="entry name" value="NITRATE_NITRITE SENSOR PROTEIN NARQ"/>
    <property type="match status" value="1"/>
</dbReference>
<dbReference type="Pfam" id="PF02518">
    <property type="entry name" value="HATPase_c"/>
    <property type="match status" value="1"/>
</dbReference>
<protein>
    <recommendedName>
        <fullName evidence="2">histidine kinase</fullName>
        <ecNumber evidence="2">2.7.13.3</ecNumber>
    </recommendedName>
</protein>
<dbReference type="PANTHER" id="PTHR24421">
    <property type="entry name" value="NITRATE/NITRITE SENSOR PROTEIN NARX-RELATED"/>
    <property type="match status" value="1"/>
</dbReference>
<keyword evidence="6" id="KW-0812">Transmembrane</keyword>
<keyword evidence="4" id="KW-0418">Kinase</keyword>
<dbReference type="InterPro" id="IPR011047">
    <property type="entry name" value="Quinoprotein_ADH-like_sf"/>
</dbReference>
<dbReference type="GO" id="GO:0004673">
    <property type="term" value="F:protein histidine kinase activity"/>
    <property type="evidence" value="ECO:0007669"/>
    <property type="project" value="UniProtKB-EC"/>
</dbReference>
<dbReference type="OrthoDB" id="9806995at2"/>
<evidence type="ECO:0000259" key="8">
    <source>
        <dbReference type="Pfam" id="PF07495"/>
    </source>
</evidence>
<evidence type="ECO:0000256" key="1">
    <source>
        <dbReference type="ARBA" id="ARBA00000085"/>
    </source>
</evidence>
<reference evidence="9 10" key="1">
    <citation type="submission" date="2018-04" db="EMBL/GenBank/DDBJ databases">
        <title>Complete genome uncultured novel isolate.</title>
        <authorList>
            <person name="Merlino G."/>
        </authorList>
    </citation>
    <scope>NUCLEOTIDE SEQUENCE [LARGE SCALE GENOMIC DNA]</scope>
    <source>
        <strain evidence="10">R1DC9</strain>
    </source>
</reference>
<keyword evidence="5" id="KW-0902">Two-component regulatory system</keyword>
<feature type="domain" description="Two component regulator three Y" evidence="8">
    <location>
        <begin position="684"/>
        <end position="741"/>
    </location>
</feature>
<dbReference type="Gene3D" id="2.60.40.10">
    <property type="entry name" value="Immunoglobulins"/>
    <property type="match status" value="1"/>
</dbReference>
<evidence type="ECO:0000256" key="5">
    <source>
        <dbReference type="ARBA" id="ARBA00023012"/>
    </source>
</evidence>
<evidence type="ECO:0000256" key="3">
    <source>
        <dbReference type="ARBA" id="ARBA00022679"/>
    </source>
</evidence>
<dbReference type="InterPro" id="IPR013783">
    <property type="entry name" value="Ig-like_fold"/>
</dbReference>
<dbReference type="CDD" id="cd16917">
    <property type="entry name" value="HATPase_UhpB-NarQ-NarX-like"/>
    <property type="match status" value="1"/>
</dbReference>
<dbReference type="Pfam" id="PF07495">
    <property type="entry name" value="Y_Y_Y"/>
    <property type="match status" value="1"/>
</dbReference>
<keyword evidence="10" id="KW-1185">Reference proteome</keyword>
<evidence type="ECO:0000256" key="4">
    <source>
        <dbReference type="ARBA" id="ARBA00022777"/>
    </source>
</evidence>
<dbReference type="InterPro" id="IPR036890">
    <property type="entry name" value="HATPase_C_sf"/>
</dbReference>
<gene>
    <name evidence="9" type="ORF">DCC35_19605</name>
</gene>
<dbReference type="Proteomes" id="UP000298616">
    <property type="component" value="Chromosome"/>
</dbReference>
<sequence length="992" mass="114002">MKIKYKGVLQFSSFQIGLLTVFLIYFFNTLDIHGQNFKLNHIDYSYGLSNSQISSLKPDQHGFIWVGTQGGGVYRWDGQELTPLSDSLKYTFISDILPVKDQGMWVASLNSLSLVTETSEYKKMDTLVNLTDDAVVHLYETDNSVITFSRNGSIHSISKTDLRPYDNLILDSVNRKNYKVYQTNNTFHVFAGHNYYQILDTDGRLTLEEEMPISEKFDIDKPVYFYSVHREKSKWLVKIKNQIIFYDKNFQTPVERNIPFEDHAYCINYFKGYWWFSFSKGLYQLKLGEKDFEVIEKHLSFPGRRSLVTDKNLWIGGFNGIYEISLPKIQPIEDPTYGMPGYFGFARNGEEVWAGGVSTGIFIYDEKGYIRDSIRFEENRYNEIRCFLDLGDDLLVSSFGGLMKVNKKTRKPVPVKYLREPIISMSHSVDKSKIYFGSYGKGLFIKEGNSIINFTEDDGLPSNTIWSLLPMQNQLVIGTEKGLGIYSNNEITEIDLDRKFLDMPVTSLEKIDDHTIAIGFAQYGLIIYNIETGEKENYITDNNGLSSSYIYFLKMIDEELWVGSSLGTDIISFRDSTFSIFQLRDVEKIGGAETFLNGIIELEEKVWVSTIAGTISVPKHIKMKLNRTKPNPVVIEYLSSLTINESVYNKSLFGLSGKNKELEFPYSHNSIKIIFNTAEFEKLNTRFVYQLVGYDPEPTEPTSYRAAVYKQLPPGDYTFKVWRHPLQSDDEIIPTEIDFTITTPFYMTDLFRIMALLAPVIIIVYFMWLKSKSNMHKALEENRIRQEAQDELRKDMAIDFHDEMGNHLAKIINFSGVLKMKGLSPDQIPVVNKIERSAQELFVSTKDLLWSLKKGNNNLEEIFFHIKDFSDRLYDRTNTSVRLNKNSDASHILLNPKASRDLSLIIKEALTNIYKHAEAENVSLEVNINGKEYADIIIHDDGEGFDSPGINGHNGLKNMHQRAERSGFNFNIDSQKGQGTKIDIRINKEQDV</sequence>